<comment type="caution">
    <text evidence="11">The sequence shown here is derived from an EMBL/GenBank/DDBJ whole genome shotgun (WGS) entry which is preliminary data.</text>
</comment>
<dbReference type="Pfam" id="PF02397">
    <property type="entry name" value="Bac_transf"/>
    <property type="match status" value="1"/>
</dbReference>
<dbReference type="Proteomes" id="UP000549457">
    <property type="component" value="Unassembled WGS sequence"/>
</dbReference>
<keyword evidence="8" id="KW-0270">Exopolysaccharide synthesis</keyword>
<keyword evidence="5 9" id="KW-0812">Transmembrane</keyword>
<gene>
    <name evidence="11" type="ORF">HNP73_003245</name>
</gene>
<keyword evidence="7 9" id="KW-0472">Membrane</keyword>
<dbReference type="PANTHER" id="PTHR30576">
    <property type="entry name" value="COLANIC BIOSYNTHESIS UDP-GLUCOSE LIPID CARRIER TRANSFERASE"/>
    <property type="match status" value="1"/>
</dbReference>
<sequence>MFALTDDAEPAGGLQPAGGQLIRKVRQPLKRVIDVTVSIGALVVLFPLVPVLVAAIWLRYRVSPFYGHERVGRDGRRFRCWKLRTMAPDADARLAVLLASSPAAAREWAEVRKLRNDPRILGRIGRFLRRTSLDELPQLWNVVAGDMSLVGPRPVVGEELDHYGAQVNWYLAVRPGLTGPWQVGGRSDTSYARRVQLDVGYARMPSLRRDLAILVRTLAVPFERRGAF</sequence>
<accession>A0A840SRW8</accession>
<dbReference type="RefSeq" id="WP_184151862.1">
    <property type="nucleotide sequence ID" value="NZ_JACHFM010000003.1"/>
</dbReference>
<keyword evidence="12" id="KW-1185">Reference proteome</keyword>
<dbReference type="GO" id="GO:0005886">
    <property type="term" value="C:plasma membrane"/>
    <property type="evidence" value="ECO:0007669"/>
    <property type="project" value="UniProtKB-SubCell"/>
</dbReference>
<dbReference type="GO" id="GO:0016780">
    <property type="term" value="F:phosphotransferase activity, for other substituted phosphate groups"/>
    <property type="evidence" value="ECO:0007669"/>
    <property type="project" value="TreeGrafter"/>
</dbReference>
<evidence type="ECO:0000256" key="5">
    <source>
        <dbReference type="ARBA" id="ARBA00022692"/>
    </source>
</evidence>
<organism evidence="11 12">
    <name type="scientific">Amaricoccus macauensis</name>
    <dbReference type="NCBI Taxonomy" id="57001"/>
    <lineage>
        <taxon>Bacteria</taxon>
        <taxon>Pseudomonadati</taxon>
        <taxon>Pseudomonadota</taxon>
        <taxon>Alphaproteobacteria</taxon>
        <taxon>Rhodobacterales</taxon>
        <taxon>Paracoccaceae</taxon>
        <taxon>Amaricoccus</taxon>
    </lineage>
</organism>
<dbReference type="PANTHER" id="PTHR30576:SF4">
    <property type="entry name" value="UNDECAPRENYL-PHOSPHATE GALACTOSE PHOSPHOTRANSFERASE"/>
    <property type="match status" value="1"/>
</dbReference>
<evidence type="ECO:0000256" key="6">
    <source>
        <dbReference type="ARBA" id="ARBA00022989"/>
    </source>
</evidence>
<comment type="subcellular location">
    <subcellularLocation>
        <location evidence="1">Cell membrane</location>
    </subcellularLocation>
</comment>
<feature type="transmembrane region" description="Helical" evidence="9">
    <location>
        <begin position="32"/>
        <end position="58"/>
    </location>
</feature>
<keyword evidence="6 9" id="KW-1133">Transmembrane helix</keyword>
<dbReference type="InterPro" id="IPR003362">
    <property type="entry name" value="Bact_transf"/>
</dbReference>
<evidence type="ECO:0000256" key="2">
    <source>
        <dbReference type="ARBA" id="ARBA00006464"/>
    </source>
</evidence>
<reference evidence="11 12" key="1">
    <citation type="submission" date="2020-08" db="EMBL/GenBank/DDBJ databases">
        <title>Genomic Encyclopedia of Type Strains, Phase IV (KMG-IV): sequencing the most valuable type-strain genomes for metagenomic binning, comparative biology and taxonomic classification.</title>
        <authorList>
            <person name="Goeker M."/>
        </authorList>
    </citation>
    <scope>NUCLEOTIDE SEQUENCE [LARGE SCALE GENOMIC DNA]</scope>
    <source>
        <strain evidence="11 12">DSM 101730</strain>
    </source>
</reference>
<proteinExistence type="inferred from homology"/>
<comment type="similarity">
    <text evidence="2">Belongs to the bacterial sugar transferase family.</text>
</comment>
<protein>
    <submittedName>
        <fullName evidence="11">Lipopolysaccharide/colanic/teichoic acid biosynthesis glycosyltransferase</fullName>
    </submittedName>
</protein>
<evidence type="ECO:0000313" key="12">
    <source>
        <dbReference type="Proteomes" id="UP000549457"/>
    </source>
</evidence>
<keyword evidence="4 11" id="KW-0808">Transferase</keyword>
<dbReference type="EMBL" id="JACHFM010000003">
    <property type="protein sequence ID" value="MBB5223298.1"/>
    <property type="molecule type" value="Genomic_DNA"/>
</dbReference>
<evidence type="ECO:0000256" key="7">
    <source>
        <dbReference type="ARBA" id="ARBA00023136"/>
    </source>
</evidence>
<evidence type="ECO:0000313" key="11">
    <source>
        <dbReference type="EMBL" id="MBB5223298.1"/>
    </source>
</evidence>
<evidence type="ECO:0000259" key="10">
    <source>
        <dbReference type="Pfam" id="PF02397"/>
    </source>
</evidence>
<feature type="domain" description="Bacterial sugar transferase" evidence="10">
    <location>
        <begin position="30"/>
        <end position="220"/>
    </location>
</feature>
<keyword evidence="3" id="KW-1003">Cell membrane</keyword>
<evidence type="ECO:0000256" key="3">
    <source>
        <dbReference type="ARBA" id="ARBA00022475"/>
    </source>
</evidence>
<evidence type="ECO:0000256" key="1">
    <source>
        <dbReference type="ARBA" id="ARBA00004236"/>
    </source>
</evidence>
<evidence type="ECO:0000256" key="8">
    <source>
        <dbReference type="ARBA" id="ARBA00023169"/>
    </source>
</evidence>
<evidence type="ECO:0000256" key="9">
    <source>
        <dbReference type="SAM" id="Phobius"/>
    </source>
</evidence>
<dbReference type="GO" id="GO:0000271">
    <property type="term" value="P:polysaccharide biosynthetic process"/>
    <property type="evidence" value="ECO:0007669"/>
    <property type="project" value="UniProtKB-KW"/>
</dbReference>
<dbReference type="AlphaFoldDB" id="A0A840SRW8"/>
<evidence type="ECO:0000256" key="4">
    <source>
        <dbReference type="ARBA" id="ARBA00022679"/>
    </source>
</evidence>
<name>A0A840SRW8_9RHOB</name>